<evidence type="ECO:0000256" key="3">
    <source>
        <dbReference type="SAM" id="Coils"/>
    </source>
</evidence>
<comment type="caution">
    <text evidence="5">The sequence shown here is derived from an EMBL/GenBank/DDBJ whole genome shotgun (WGS) entry which is preliminary data.</text>
</comment>
<evidence type="ECO:0000313" key="6">
    <source>
        <dbReference type="Proteomes" id="UP001285244"/>
    </source>
</evidence>
<dbReference type="InterPro" id="IPR008863">
    <property type="entry name" value="Toxic_anion-R_TelA"/>
</dbReference>
<evidence type="ECO:0000256" key="1">
    <source>
        <dbReference type="ARBA" id="ARBA00005541"/>
    </source>
</evidence>
<comment type="similarity">
    <text evidence="1 2">Belongs to the TelA family.</text>
</comment>
<evidence type="ECO:0000256" key="4">
    <source>
        <dbReference type="SAM" id="MobiDB-lite"/>
    </source>
</evidence>
<proteinExistence type="inferred from homology"/>
<sequence>MQEYNEKPHLTLTPDQDEIGQESTIKKNPPLAEDIQIDESQFTQEEREQIQEFAKKIDITDTMIVLQYGINAQKKLANFSDKALAEVRTKDLGEVGNMLSDVVTQLRDFDVNEEKKGIAGLFNKGKNRVEKLTVRYNAVETNVNKVASMLEDHQVRLMKDTSMLEQMFQMNNAYYKELNMYIIAGKQRLNETYQKELPALRAKAEQTQNPEDMQAAQDLAQACDRFDKKLHDLQMSRMIAIQTAPQLRLLQNNNSLMIEKIQSTLVNTIPLWKSQMVIALGLNHATQAAKAQREVTNTTNELLRRNANALHTATVETAKESNRDIVDIETLKHTNEQLIQTLDDVMQIQKDGRQKRQEAEQELRQIESELKQKVLEVTKSE</sequence>
<dbReference type="EMBL" id="JALBUS010000019">
    <property type="protein sequence ID" value="MDX8418167.1"/>
    <property type="molecule type" value="Genomic_DNA"/>
</dbReference>
<keyword evidence="6" id="KW-1185">Reference proteome</keyword>
<name>A0ABU4WRT0_9FIRM</name>
<evidence type="ECO:0000256" key="2">
    <source>
        <dbReference type="PIRNR" id="PIRNR026508"/>
    </source>
</evidence>
<accession>A0ABU4WRT0</accession>
<organism evidence="5 6">
    <name type="scientific">Absicoccus intestinalis</name>
    <dbReference type="NCBI Taxonomy" id="2926319"/>
    <lineage>
        <taxon>Bacteria</taxon>
        <taxon>Bacillati</taxon>
        <taxon>Bacillota</taxon>
        <taxon>Erysipelotrichia</taxon>
        <taxon>Erysipelotrichales</taxon>
        <taxon>Erysipelotrichaceae</taxon>
        <taxon>Absicoccus</taxon>
    </lineage>
</organism>
<keyword evidence="3" id="KW-0175">Coiled coil</keyword>
<dbReference type="PANTHER" id="PTHR38432">
    <property type="entry name" value="TELA-LIKE PROTEIN SAOUHSC_01408"/>
    <property type="match status" value="1"/>
</dbReference>
<feature type="region of interest" description="Disordered" evidence="4">
    <location>
        <begin position="1"/>
        <end position="30"/>
    </location>
</feature>
<dbReference type="Proteomes" id="UP001285244">
    <property type="component" value="Unassembled WGS sequence"/>
</dbReference>
<dbReference type="PANTHER" id="PTHR38432:SF1">
    <property type="entry name" value="TELA-LIKE PROTEIN SAOUHSC_01408"/>
    <property type="match status" value="1"/>
</dbReference>
<protein>
    <submittedName>
        <fullName evidence="5">Toxic anion resistance protein</fullName>
    </submittedName>
</protein>
<dbReference type="RefSeq" id="WP_320326418.1">
    <property type="nucleotide sequence ID" value="NZ_JALBUS010000019.1"/>
</dbReference>
<gene>
    <name evidence="5" type="ORF">MOZ64_10015</name>
</gene>
<feature type="coiled-coil region" evidence="3">
    <location>
        <begin position="349"/>
        <end position="376"/>
    </location>
</feature>
<dbReference type="PIRSF" id="PIRSF026508">
    <property type="entry name" value="TelA"/>
    <property type="match status" value="1"/>
</dbReference>
<evidence type="ECO:0000313" key="5">
    <source>
        <dbReference type="EMBL" id="MDX8418167.1"/>
    </source>
</evidence>
<reference evidence="5 6" key="1">
    <citation type="submission" date="2022-03" db="EMBL/GenBank/DDBJ databases">
        <title>Novel taxa within the pig intestine.</title>
        <authorList>
            <person name="Wylensek D."/>
            <person name="Bishof K."/>
            <person name="Afrizal A."/>
            <person name="Clavel T."/>
        </authorList>
    </citation>
    <scope>NUCLEOTIDE SEQUENCE [LARGE SCALE GENOMIC DNA]</scope>
    <source>
        <strain evidence="5 6">Cla-KB-P134</strain>
    </source>
</reference>
<dbReference type="Pfam" id="PF05816">
    <property type="entry name" value="TelA"/>
    <property type="match status" value="1"/>
</dbReference>